<accession>A0ABM0JDS1</accession>
<name>A0ABM0JDS1_APLCA</name>
<evidence type="ECO:0000256" key="5">
    <source>
        <dbReference type="SAM" id="Phobius"/>
    </source>
</evidence>
<dbReference type="GeneID" id="101847173"/>
<dbReference type="PANTHER" id="PTHR46641:SF2">
    <property type="entry name" value="FMRFAMIDE RECEPTOR"/>
    <property type="match status" value="1"/>
</dbReference>
<keyword evidence="8" id="KW-0675">Receptor</keyword>
<dbReference type="PROSITE" id="PS50262">
    <property type="entry name" value="G_PROTEIN_RECEP_F1_2"/>
    <property type="match status" value="1"/>
</dbReference>
<sequence>MSGLSVSTIDNASISSLSRGDDQSVTMETDSAPLPGLMSYEARKIILVVNLAVVGQIVGVVGIAGNVINIAVFTRQGFSDSVNINFLALAVGDLCSLITLQWFNICVNPWFQKLDLPFSPLEIQSLTAGYPHNCFVRITGWITAFVAFERCLCVVVPLKVKSIITVRVAVFFNVSVFGLSFLSMLPVYTTAYYDWKFYPQYNRSLVGILYTSNKNSVLGISLFISDFFGPLTAFAIVIVCTGIISIQLRKKAKWRNDISGKAIVSGEIPGKEKRVIVMVTTISVIFITCFTPMTLLMTARAMVPGLSIIGRYANLNWSVVSIGFLLETVNSSVNVLVYYTMSSKYKETVNSMLSCCRTGRGLE</sequence>
<dbReference type="SUPFAM" id="SSF81321">
    <property type="entry name" value="Family A G protein-coupled receptor-like"/>
    <property type="match status" value="1"/>
</dbReference>
<dbReference type="InterPro" id="IPR019427">
    <property type="entry name" value="7TM_GPCR_serpentine_rcpt_Srw"/>
</dbReference>
<feature type="transmembrane region" description="Helical" evidence="5">
    <location>
        <begin position="275"/>
        <end position="297"/>
    </location>
</feature>
<organism evidence="7 8">
    <name type="scientific">Aplysia californica</name>
    <name type="common">California sea hare</name>
    <dbReference type="NCBI Taxonomy" id="6500"/>
    <lineage>
        <taxon>Eukaryota</taxon>
        <taxon>Metazoa</taxon>
        <taxon>Spiralia</taxon>
        <taxon>Lophotrochozoa</taxon>
        <taxon>Mollusca</taxon>
        <taxon>Gastropoda</taxon>
        <taxon>Heterobranchia</taxon>
        <taxon>Euthyneura</taxon>
        <taxon>Tectipleura</taxon>
        <taxon>Aplysiida</taxon>
        <taxon>Aplysioidea</taxon>
        <taxon>Aplysiidae</taxon>
        <taxon>Aplysia</taxon>
    </lineage>
</organism>
<feature type="transmembrane region" description="Helical" evidence="5">
    <location>
        <begin position="138"/>
        <end position="158"/>
    </location>
</feature>
<dbReference type="Gene3D" id="1.20.1070.10">
    <property type="entry name" value="Rhodopsin 7-helix transmembrane proteins"/>
    <property type="match status" value="1"/>
</dbReference>
<protein>
    <submittedName>
        <fullName evidence="8">N-formyl peptide receptor 2</fullName>
    </submittedName>
</protein>
<evidence type="ECO:0000256" key="3">
    <source>
        <dbReference type="ARBA" id="ARBA00022989"/>
    </source>
</evidence>
<feature type="transmembrane region" description="Helical" evidence="5">
    <location>
        <begin position="317"/>
        <end position="339"/>
    </location>
</feature>
<evidence type="ECO:0000313" key="8">
    <source>
        <dbReference type="RefSeq" id="XP_005091360.1"/>
    </source>
</evidence>
<keyword evidence="4 5" id="KW-0472">Membrane</keyword>
<dbReference type="InterPro" id="IPR000276">
    <property type="entry name" value="GPCR_Rhodpsn"/>
</dbReference>
<evidence type="ECO:0000259" key="6">
    <source>
        <dbReference type="PROSITE" id="PS50262"/>
    </source>
</evidence>
<evidence type="ECO:0000256" key="1">
    <source>
        <dbReference type="ARBA" id="ARBA00004370"/>
    </source>
</evidence>
<dbReference type="PRINTS" id="PR00237">
    <property type="entry name" value="GPCRRHODOPSN"/>
</dbReference>
<reference evidence="8" key="1">
    <citation type="submission" date="2025-08" db="UniProtKB">
        <authorList>
            <consortium name="RefSeq"/>
        </authorList>
    </citation>
    <scope>IDENTIFICATION</scope>
</reference>
<evidence type="ECO:0000256" key="2">
    <source>
        <dbReference type="ARBA" id="ARBA00022692"/>
    </source>
</evidence>
<dbReference type="Proteomes" id="UP000694888">
    <property type="component" value="Unplaced"/>
</dbReference>
<feature type="transmembrane region" description="Helical" evidence="5">
    <location>
        <begin position="227"/>
        <end position="246"/>
    </location>
</feature>
<keyword evidence="2 5" id="KW-0812">Transmembrane</keyword>
<comment type="subcellular location">
    <subcellularLocation>
        <location evidence="1">Membrane</location>
    </subcellularLocation>
</comment>
<dbReference type="InterPro" id="IPR017452">
    <property type="entry name" value="GPCR_Rhodpsn_7TM"/>
</dbReference>
<feature type="transmembrane region" description="Helical" evidence="5">
    <location>
        <begin position="84"/>
        <end position="103"/>
    </location>
</feature>
<dbReference type="PANTHER" id="PTHR46641">
    <property type="entry name" value="FMRFAMIDE RECEPTOR-RELATED"/>
    <property type="match status" value="1"/>
</dbReference>
<evidence type="ECO:0000256" key="4">
    <source>
        <dbReference type="ARBA" id="ARBA00023136"/>
    </source>
</evidence>
<feature type="transmembrane region" description="Helical" evidence="5">
    <location>
        <begin position="45"/>
        <end position="72"/>
    </location>
</feature>
<evidence type="ECO:0000313" key="7">
    <source>
        <dbReference type="Proteomes" id="UP000694888"/>
    </source>
</evidence>
<gene>
    <name evidence="8" type="primary">LOC101847173</name>
</gene>
<feature type="transmembrane region" description="Helical" evidence="5">
    <location>
        <begin position="170"/>
        <end position="193"/>
    </location>
</feature>
<dbReference type="InterPro" id="IPR052954">
    <property type="entry name" value="GPCR-Ligand_Int"/>
</dbReference>
<feature type="domain" description="G-protein coupled receptors family 1 profile" evidence="6">
    <location>
        <begin position="65"/>
        <end position="338"/>
    </location>
</feature>
<keyword evidence="3 5" id="KW-1133">Transmembrane helix</keyword>
<dbReference type="Pfam" id="PF10324">
    <property type="entry name" value="7TM_GPCR_Srw"/>
    <property type="match status" value="1"/>
</dbReference>
<proteinExistence type="predicted"/>
<dbReference type="RefSeq" id="XP_005091360.1">
    <property type="nucleotide sequence ID" value="XM_005091303.1"/>
</dbReference>
<keyword evidence="7" id="KW-1185">Reference proteome</keyword>